<evidence type="ECO:0000313" key="4">
    <source>
        <dbReference type="WBParaSite" id="L893_g1023.t1"/>
    </source>
</evidence>
<feature type="compositionally biased region" description="Acidic residues" evidence="1">
    <location>
        <begin position="159"/>
        <end position="170"/>
    </location>
</feature>
<dbReference type="WBParaSite" id="L893_g1023.t1">
    <property type="protein sequence ID" value="L893_g1023.t1"/>
    <property type="gene ID" value="L893_g1023"/>
</dbReference>
<evidence type="ECO:0000313" key="3">
    <source>
        <dbReference type="Proteomes" id="UP000095287"/>
    </source>
</evidence>
<feature type="region of interest" description="Disordered" evidence="1">
    <location>
        <begin position="90"/>
        <end position="253"/>
    </location>
</feature>
<dbReference type="InterPro" id="IPR006020">
    <property type="entry name" value="PTB/PI_dom"/>
</dbReference>
<organism evidence="3 4">
    <name type="scientific">Steinernema glaseri</name>
    <dbReference type="NCBI Taxonomy" id="37863"/>
    <lineage>
        <taxon>Eukaryota</taxon>
        <taxon>Metazoa</taxon>
        <taxon>Ecdysozoa</taxon>
        <taxon>Nematoda</taxon>
        <taxon>Chromadorea</taxon>
        <taxon>Rhabditida</taxon>
        <taxon>Tylenchina</taxon>
        <taxon>Panagrolaimomorpha</taxon>
        <taxon>Strongyloidoidea</taxon>
        <taxon>Steinernematidae</taxon>
        <taxon>Steinernema</taxon>
    </lineage>
</organism>
<keyword evidence="3" id="KW-1185">Reference proteome</keyword>
<dbReference type="InterPro" id="IPR051133">
    <property type="entry name" value="Adapter_Engulfment-Domain"/>
</dbReference>
<accession>A0A1I7XWL2</accession>
<evidence type="ECO:0000259" key="2">
    <source>
        <dbReference type="Pfam" id="PF14719"/>
    </source>
</evidence>
<feature type="compositionally biased region" description="Low complexity" evidence="1">
    <location>
        <begin position="236"/>
        <end position="247"/>
    </location>
</feature>
<dbReference type="Proteomes" id="UP000095287">
    <property type="component" value="Unplaced"/>
</dbReference>
<dbReference type="PANTHER" id="PTHR11232">
    <property type="entry name" value="PHOSPHOTYROSINE INTERACTION DOMAIN-CONTAINING FAMILY MEMBER"/>
    <property type="match status" value="1"/>
</dbReference>
<evidence type="ECO:0000256" key="1">
    <source>
        <dbReference type="SAM" id="MobiDB-lite"/>
    </source>
</evidence>
<protein>
    <submittedName>
        <fullName evidence="4">PID domain-containing protein</fullName>
    </submittedName>
</protein>
<feature type="compositionally biased region" description="Acidic residues" evidence="1">
    <location>
        <begin position="109"/>
        <end position="126"/>
    </location>
</feature>
<sequence length="288" mass="31775">MAPPEYPKLFCWVYKHEGKRMKPELRCHAVLCRKASEPAQIAARLQETLQTALLEYKREKMAMERARRSSTASGGSGSCPRRKLILQTGSLNFRPPVSRSKSAPRLGSIDEEDEMDEELEEEEENFSDWGSLRFRDTPVGDDASSSSGSFVASSRVSCDEEPATVAEEEPSPSHFRRKFSMTTRERETKRPDGRSFSLEEPDGASSSSGDDLGLGTLVDDAMSDESGYPDSMRTASSGGDKSAGSSSHGEDDLNLFYSDEELIVLEEDLCDRMRELLAATSDDLATSV</sequence>
<name>A0A1I7XWL2_9BILA</name>
<feature type="compositionally biased region" description="Basic and acidic residues" evidence="1">
    <location>
        <begin position="183"/>
        <end position="193"/>
    </location>
</feature>
<dbReference type="PANTHER" id="PTHR11232:SF2">
    <property type="entry name" value="FI05246P"/>
    <property type="match status" value="1"/>
</dbReference>
<reference evidence="4" key="1">
    <citation type="submission" date="2016-11" db="UniProtKB">
        <authorList>
            <consortium name="WormBaseParasite"/>
        </authorList>
    </citation>
    <scope>IDENTIFICATION</scope>
</reference>
<dbReference type="AlphaFoldDB" id="A0A1I7XWL2"/>
<feature type="compositionally biased region" description="Low complexity" evidence="1">
    <location>
        <begin position="140"/>
        <end position="156"/>
    </location>
</feature>
<feature type="domain" description="PID" evidence="2">
    <location>
        <begin position="2"/>
        <end position="112"/>
    </location>
</feature>
<dbReference type="Pfam" id="PF14719">
    <property type="entry name" value="PID_2"/>
    <property type="match status" value="1"/>
</dbReference>
<feature type="compositionally biased region" description="Low complexity" evidence="1">
    <location>
        <begin position="203"/>
        <end position="220"/>
    </location>
</feature>
<proteinExistence type="predicted"/>